<dbReference type="EMBL" id="MN740354">
    <property type="protein sequence ID" value="QHU02097.1"/>
    <property type="molecule type" value="Genomic_DNA"/>
</dbReference>
<proteinExistence type="predicted"/>
<evidence type="ECO:0000313" key="1">
    <source>
        <dbReference type="EMBL" id="QHU02097.1"/>
    </source>
</evidence>
<organism evidence="1">
    <name type="scientific">viral metagenome</name>
    <dbReference type="NCBI Taxonomy" id="1070528"/>
    <lineage>
        <taxon>unclassified sequences</taxon>
        <taxon>metagenomes</taxon>
        <taxon>organismal metagenomes</taxon>
    </lineage>
</organism>
<reference evidence="1" key="1">
    <citation type="journal article" date="2020" name="Nature">
        <title>Giant virus diversity and host interactions through global metagenomics.</title>
        <authorList>
            <person name="Schulz F."/>
            <person name="Roux S."/>
            <person name="Paez-Espino D."/>
            <person name="Jungbluth S."/>
            <person name="Walsh D.A."/>
            <person name="Denef V.J."/>
            <person name="McMahon K.D."/>
            <person name="Konstantinidis K.T."/>
            <person name="Eloe-Fadrosh E.A."/>
            <person name="Kyrpides N.C."/>
            <person name="Woyke T."/>
        </authorList>
    </citation>
    <scope>NUCLEOTIDE SEQUENCE</scope>
    <source>
        <strain evidence="1">GVMAG-M-3300025880-56</strain>
    </source>
</reference>
<accession>A0A6C0JC12</accession>
<protein>
    <submittedName>
        <fullName evidence="1">Uncharacterized protein</fullName>
    </submittedName>
</protein>
<dbReference type="AlphaFoldDB" id="A0A6C0JC12"/>
<name>A0A6C0JC12_9ZZZZ</name>
<sequence>MDNNKFFYDFIKNKFIRPDTLNLNNEQLKYTKYFSDYEQTLLESYDNMLKIINKNKLCDFIEIIEAKTKIVLLTNIKFNYLFFNDFSQCEEITPISGHYNEYFRWTKKSKNIISNNKVYLEFLFRGKLCSVMIDNYYIEILFFRNWVNDEMKIDFINQLFGDKILFSKIDRANYIINTRILKKDKYIIHDLLLNGDNTDNIVVDEICSPQSKKNKDYVLINSKLSVISHLDDFIIIKVSKFDGFFSKHIFGIWCNIFNEFYKFQDKIRIHYSQNVKFLKEKVKVRKTKLRISNLYEAEPKIFGNNENNQKFSQRCQRIRQPYIVDTIEEFYKKLTISIENDPEYSNIEISESDYVKPDNKIILEFLKDNSLEMEDLIKVFPREEEKHLYPESVKQRLYACLPRNDKVDDKYKIVHFQQNEGLLTIPCCFVLKHKDDKSKNVTHKLGPNKDLKETRSGELPYYLNEILPKTDKEKYWRYGVGTIERFIFWVEKNLRINMLDLTSKILLSYSLNKKKSNTVDIKLDKIGIKKTGEGNIVLLFDETYEMSDNILDLFKNIKEYEYIEFLIGLIGDNLKLWGAWFEVNMVEFTKKIKYKTTLMEFVDDENSFEYKSFIYYTKNDLDNYEVIYKNGFIFTTNLLVDYLKFSKKLFENNNYLIYKRIN</sequence>